<dbReference type="SMART" id="SM00327">
    <property type="entry name" value="VWA"/>
    <property type="match status" value="1"/>
</dbReference>
<feature type="domain" description="VWFA" evidence="3">
    <location>
        <begin position="61"/>
        <end position="256"/>
    </location>
</feature>
<dbReference type="InterPro" id="IPR002035">
    <property type="entry name" value="VWF_A"/>
</dbReference>
<dbReference type="Gene3D" id="3.40.50.410">
    <property type="entry name" value="von Willebrand factor, type A domain"/>
    <property type="match status" value="1"/>
</dbReference>
<feature type="compositionally biased region" description="Acidic residues" evidence="1">
    <location>
        <begin position="473"/>
        <end position="485"/>
    </location>
</feature>
<keyword evidence="2" id="KW-0812">Transmembrane</keyword>
<dbReference type="Pfam" id="PF13519">
    <property type="entry name" value="VWA_2"/>
    <property type="match status" value="1"/>
</dbReference>
<dbReference type="PANTHER" id="PTHR22550:SF14">
    <property type="entry name" value="VWFA DOMAIN-CONTAINING PROTEIN"/>
    <property type="match status" value="1"/>
</dbReference>
<gene>
    <name evidence="4" type="ORF">METZ01_LOCUS45332</name>
</gene>
<dbReference type="EMBL" id="UINC01002062">
    <property type="protein sequence ID" value="SUZ92478.1"/>
    <property type="molecule type" value="Genomic_DNA"/>
</dbReference>
<accession>A0A381RNE9</accession>
<sequence>MGSWFRLIDPKLVPYVLSREQNKETSFQWWLLFLGGLLAVIAMAGPSWDRIEQPVFRSEKAIVIALDLSRSMDAQDVSPSRLSRARLKILDILNHRKSGQTALVVYSGNSFTVTPLTTDSDTIAALVASLSTDIMPSRGSYMPAAINKGQQLLKQAGVMYGEVIILTDGGSSPAAETAARELRQQGYSLSILGVGTENGAPIPRNSGGFISDNSGGIAISKLDVTGLKMVSMAGGGRYTNLTIDDTDINILLTEDVNTTTKPGESISTDQWQEEGPWILLFLVPLAALSFRRGWVGVFLLFFLPLPESLYAFSWDDLWKTKNQQAQEALKDGNNKKAAELFEDPLWKAVSLYKLGEYSESALKFSEYTDADNLYNFGNSLARMGEFASALNAYEHVLNINSDDEDTKFNYDLVKKLMESNQSQDNQGEEKNNNSQEGIGDQDSEPADASDEDSSVSKNNGEEGSDGALRDQEQNEDDLAAIEDELEKAAKLSEENGEEDEQENQSNQEQIRLAQENQQAMEQWLRRIQNDPGGLLRRKFRYQYQRQGRDQDGNELWPDDGVRPW</sequence>
<proteinExistence type="predicted"/>
<keyword evidence="2" id="KW-0472">Membrane</keyword>
<dbReference type="InterPro" id="IPR050768">
    <property type="entry name" value="UPF0353/GerABKA_families"/>
</dbReference>
<dbReference type="InterPro" id="IPR011990">
    <property type="entry name" value="TPR-like_helical_dom_sf"/>
</dbReference>
<reference evidence="4" key="1">
    <citation type="submission" date="2018-05" db="EMBL/GenBank/DDBJ databases">
        <authorList>
            <person name="Lanie J.A."/>
            <person name="Ng W.-L."/>
            <person name="Kazmierczak K.M."/>
            <person name="Andrzejewski T.M."/>
            <person name="Davidsen T.M."/>
            <person name="Wayne K.J."/>
            <person name="Tettelin H."/>
            <person name="Glass J.I."/>
            <person name="Rusch D."/>
            <person name="Podicherti R."/>
            <person name="Tsui H.-C.T."/>
            <person name="Winkler M.E."/>
        </authorList>
    </citation>
    <scope>NUCLEOTIDE SEQUENCE</scope>
</reference>
<feature type="transmembrane region" description="Helical" evidence="2">
    <location>
        <begin position="27"/>
        <end position="48"/>
    </location>
</feature>
<dbReference type="PROSITE" id="PS50234">
    <property type="entry name" value="VWFA"/>
    <property type="match status" value="1"/>
</dbReference>
<feature type="compositionally biased region" description="Acidic residues" evidence="1">
    <location>
        <begin position="439"/>
        <end position="453"/>
    </location>
</feature>
<feature type="region of interest" description="Disordered" evidence="1">
    <location>
        <begin position="419"/>
        <end position="518"/>
    </location>
</feature>
<protein>
    <recommendedName>
        <fullName evidence="3">VWFA domain-containing protein</fullName>
    </recommendedName>
</protein>
<feature type="region of interest" description="Disordered" evidence="1">
    <location>
        <begin position="544"/>
        <end position="564"/>
    </location>
</feature>
<name>A0A381RNE9_9ZZZZ</name>
<evidence type="ECO:0000256" key="1">
    <source>
        <dbReference type="SAM" id="MobiDB-lite"/>
    </source>
</evidence>
<dbReference type="InterPro" id="IPR036465">
    <property type="entry name" value="vWFA_dom_sf"/>
</dbReference>
<dbReference type="Gene3D" id="1.25.40.10">
    <property type="entry name" value="Tetratricopeptide repeat domain"/>
    <property type="match status" value="1"/>
</dbReference>
<dbReference type="SUPFAM" id="SSF53300">
    <property type="entry name" value="vWA-like"/>
    <property type="match status" value="1"/>
</dbReference>
<evidence type="ECO:0000259" key="3">
    <source>
        <dbReference type="PROSITE" id="PS50234"/>
    </source>
</evidence>
<organism evidence="4">
    <name type="scientific">marine metagenome</name>
    <dbReference type="NCBI Taxonomy" id="408172"/>
    <lineage>
        <taxon>unclassified sequences</taxon>
        <taxon>metagenomes</taxon>
        <taxon>ecological metagenomes</taxon>
    </lineage>
</organism>
<evidence type="ECO:0000256" key="2">
    <source>
        <dbReference type="SAM" id="Phobius"/>
    </source>
</evidence>
<dbReference type="AlphaFoldDB" id="A0A381RNE9"/>
<dbReference type="SUPFAM" id="SSF48452">
    <property type="entry name" value="TPR-like"/>
    <property type="match status" value="1"/>
</dbReference>
<evidence type="ECO:0000313" key="4">
    <source>
        <dbReference type="EMBL" id="SUZ92478.1"/>
    </source>
</evidence>
<dbReference type="PROSITE" id="PS50005">
    <property type="entry name" value="TPR"/>
    <property type="match status" value="1"/>
</dbReference>
<dbReference type="PANTHER" id="PTHR22550">
    <property type="entry name" value="SPORE GERMINATION PROTEIN"/>
    <property type="match status" value="1"/>
</dbReference>
<keyword evidence="2" id="KW-1133">Transmembrane helix</keyword>
<dbReference type="InterPro" id="IPR019734">
    <property type="entry name" value="TPR_rpt"/>
</dbReference>